<protein>
    <submittedName>
        <fullName evidence="2">Uncharacterized protein</fullName>
    </submittedName>
</protein>
<dbReference type="AlphaFoldDB" id="A0A225WP02"/>
<comment type="caution">
    <text evidence="2">The sequence shown here is derived from an EMBL/GenBank/DDBJ whole genome shotgun (WGS) entry which is preliminary data.</text>
</comment>
<feature type="region of interest" description="Disordered" evidence="1">
    <location>
        <begin position="84"/>
        <end position="125"/>
    </location>
</feature>
<accession>A0A225WP02</accession>
<name>A0A225WP02_9STRA</name>
<keyword evidence="3" id="KW-1185">Reference proteome</keyword>
<organism evidence="2 3">
    <name type="scientific">Phytophthora megakarya</name>
    <dbReference type="NCBI Taxonomy" id="4795"/>
    <lineage>
        <taxon>Eukaryota</taxon>
        <taxon>Sar</taxon>
        <taxon>Stramenopiles</taxon>
        <taxon>Oomycota</taxon>
        <taxon>Peronosporomycetes</taxon>
        <taxon>Peronosporales</taxon>
        <taxon>Peronosporaceae</taxon>
        <taxon>Phytophthora</taxon>
    </lineage>
</organism>
<evidence type="ECO:0000256" key="1">
    <source>
        <dbReference type="SAM" id="MobiDB-lite"/>
    </source>
</evidence>
<reference evidence="3" key="1">
    <citation type="submission" date="2017-03" db="EMBL/GenBank/DDBJ databases">
        <title>Phytopthora megakarya and P. palmivora, two closely related causual agents of cacao black pod achieved similar genome size and gene model numbers by different mechanisms.</title>
        <authorList>
            <person name="Ali S."/>
            <person name="Shao J."/>
            <person name="Larry D.J."/>
            <person name="Kronmiller B."/>
            <person name="Shen D."/>
            <person name="Strem M.D."/>
            <person name="Melnick R.L."/>
            <person name="Guiltinan M.J."/>
            <person name="Tyler B.M."/>
            <person name="Meinhardt L.W."/>
            <person name="Bailey B.A."/>
        </authorList>
    </citation>
    <scope>NUCLEOTIDE SEQUENCE [LARGE SCALE GENOMIC DNA]</scope>
    <source>
        <strain evidence="3">zdho120</strain>
    </source>
</reference>
<dbReference type="Proteomes" id="UP000198211">
    <property type="component" value="Unassembled WGS sequence"/>
</dbReference>
<dbReference type="EMBL" id="NBNE01000530">
    <property type="protein sequence ID" value="OWZ18829.1"/>
    <property type="molecule type" value="Genomic_DNA"/>
</dbReference>
<dbReference type="OrthoDB" id="119730at2759"/>
<evidence type="ECO:0000313" key="3">
    <source>
        <dbReference type="Proteomes" id="UP000198211"/>
    </source>
</evidence>
<gene>
    <name evidence="2" type="ORF">PHMEG_0007015</name>
</gene>
<sequence length="456" mass="50068">MYLLVSAPSVETAKHRSGFNLETFLASLEPEEQADRFEEEPTSTVDVVRNHRGSRADGDVAVLAALREENSRLQQLLQSQSGVQQQLTAGATGTAPNARGELPPPSLPLLSCSSFPEGQKKAKGEYSPPQAHLLAAGCLFKSLVPHEDPISYAECIKFVITPVVLMALFSGRMGSRGLTLLHFREVSEMDSLVSGSNNSNFASDFSSSVQLPPAPPRCDSYDDILDGIQGLAAFGNEFWFDHGRKLTSRLRVFVAKNKSADTDNNPTRVRLTLLYANKFLGNALGYLQSDSPHWWHSYCEALRAVNHQSPEWALGLVSALTSERSSVPTRRDDGRFSRREPNRGLAVPDDIRRLISVNRRGQEPCLLNVAGLSCSGGSRDRCGNSRRAHNWPDRLPGRGQEWVDKTPVTRAAALLAQHLRVILLGMIPVPIKLKFVSMVGPLDGNNYVGPPHICDR</sequence>
<proteinExistence type="predicted"/>
<dbReference type="STRING" id="4795.A0A225WP02"/>
<evidence type="ECO:0000313" key="2">
    <source>
        <dbReference type="EMBL" id="OWZ18829.1"/>
    </source>
</evidence>